<sequence>MSTEWPSGRPSQSDPLADAVEIHDKWLPTLKKAVAGLSGAGRSIEKIQDVLDSMQLINQHKLTTPVN</sequence>
<dbReference type="AlphaFoldDB" id="A0A916UVK9"/>
<reference evidence="1" key="1">
    <citation type="journal article" date="2014" name="Int. J. Syst. Evol. Microbiol.">
        <title>Complete genome sequence of Corynebacterium casei LMG S-19264T (=DSM 44701T), isolated from a smear-ripened cheese.</title>
        <authorList>
            <consortium name="US DOE Joint Genome Institute (JGI-PGF)"/>
            <person name="Walter F."/>
            <person name="Albersmeier A."/>
            <person name="Kalinowski J."/>
            <person name="Ruckert C."/>
        </authorList>
    </citation>
    <scope>NUCLEOTIDE SEQUENCE</scope>
    <source>
        <strain evidence="1">CGMCC 1.10998</strain>
    </source>
</reference>
<proteinExistence type="predicted"/>
<dbReference type="EMBL" id="BMED01000004">
    <property type="protein sequence ID" value="GGC89782.1"/>
    <property type="molecule type" value="Genomic_DNA"/>
</dbReference>
<accession>A0A916UVK9</accession>
<evidence type="ECO:0000313" key="2">
    <source>
        <dbReference type="Proteomes" id="UP000637423"/>
    </source>
</evidence>
<comment type="caution">
    <text evidence="1">The sequence shown here is derived from an EMBL/GenBank/DDBJ whole genome shotgun (WGS) entry which is preliminary data.</text>
</comment>
<gene>
    <name evidence="1" type="ORF">GCM10011396_41270</name>
</gene>
<dbReference type="Proteomes" id="UP000637423">
    <property type="component" value="Unassembled WGS sequence"/>
</dbReference>
<evidence type="ECO:0000313" key="1">
    <source>
        <dbReference type="EMBL" id="GGC89782.1"/>
    </source>
</evidence>
<protein>
    <submittedName>
        <fullName evidence="1">Uncharacterized protein</fullName>
    </submittedName>
</protein>
<reference evidence="1" key="2">
    <citation type="submission" date="2020-09" db="EMBL/GenBank/DDBJ databases">
        <authorList>
            <person name="Sun Q."/>
            <person name="Zhou Y."/>
        </authorList>
    </citation>
    <scope>NUCLEOTIDE SEQUENCE</scope>
    <source>
        <strain evidence="1">CGMCC 1.10998</strain>
    </source>
</reference>
<keyword evidence="2" id="KW-1185">Reference proteome</keyword>
<name>A0A916UVK9_9BURK</name>
<organism evidence="1 2">
    <name type="scientific">Undibacterium terreum</name>
    <dbReference type="NCBI Taxonomy" id="1224302"/>
    <lineage>
        <taxon>Bacteria</taxon>
        <taxon>Pseudomonadati</taxon>
        <taxon>Pseudomonadota</taxon>
        <taxon>Betaproteobacteria</taxon>
        <taxon>Burkholderiales</taxon>
        <taxon>Oxalobacteraceae</taxon>
        <taxon>Undibacterium</taxon>
    </lineage>
</organism>